<dbReference type="InterPro" id="IPR007202">
    <property type="entry name" value="4Fe-4S_dom"/>
</dbReference>
<comment type="caution">
    <text evidence="9">The sequence shown here is derived from an EMBL/GenBank/DDBJ whole genome shotgun (WGS) entry which is preliminary data.</text>
</comment>
<dbReference type="PROSITE" id="PS51656">
    <property type="entry name" value="4FE4S"/>
    <property type="match status" value="1"/>
</dbReference>
<dbReference type="Proteomes" id="UP000885936">
    <property type="component" value="Unassembled WGS sequence"/>
</dbReference>
<evidence type="ECO:0000256" key="6">
    <source>
        <dbReference type="SAM" id="MobiDB-lite"/>
    </source>
</evidence>
<dbReference type="Pfam" id="PF04060">
    <property type="entry name" value="FeS"/>
    <property type="match status" value="1"/>
</dbReference>
<evidence type="ECO:0000256" key="2">
    <source>
        <dbReference type="ARBA" id="ARBA00022723"/>
    </source>
</evidence>
<protein>
    <submittedName>
        <fullName evidence="9">Acetyl-CoA decarbonylase/synthase complex delta subunit</fullName>
    </submittedName>
</protein>
<reference evidence="9 10" key="1">
    <citation type="submission" date="2016-05" db="EMBL/GenBank/DDBJ databases">
        <title>Microbial consortia oxidize butane by reversing methanogenesis.</title>
        <authorList>
            <person name="Laso-Perez R."/>
            <person name="Richter M."/>
            <person name="Wegener G."/>
            <person name="Musat F."/>
        </authorList>
    </citation>
    <scope>NUCLEOTIDE SEQUENCE [LARGE SCALE GENOMIC DNA]</scope>
    <source>
        <strain evidence="9">BOX1</strain>
    </source>
</reference>
<dbReference type="GO" id="GO:0051539">
    <property type="term" value="F:4 iron, 4 sulfur cluster binding"/>
    <property type="evidence" value="ECO:0007669"/>
    <property type="project" value="UniProtKB-KW"/>
</dbReference>
<keyword evidence="1" id="KW-0004">4Fe-4S</keyword>
<keyword evidence="4" id="KW-0408">Iron</keyword>
<dbReference type="GO" id="GO:0046872">
    <property type="term" value="F:metal ion binding"/>
    <property type="evidence" value="ECO:0007669"/>
    <property type="project" value="UniProtKB-KW"/>
</dbReference>
<dbReference type="AlphaFoldDB" id="A0A1F2P5C9"/>
<gene>
    <name evidence="8" type="ORF">ENI32_03920</name>
    <name evidence="9" type="ORF">SBU_000887</name>
</gene>
<dbReference type="InterPro" id="IPR016041">
    <property type="entry name" value="Ac-CoA_synth_d_su_TIM-brl"/>
</dbReference>
<feature type="region of interest" description="Disordered" evidence="6">
    <location>
        <begin position="1"/>
        <end position="21"/>
    </location>
</feature>
<name>A0A1F2P5C9_9EURY</name>
<evidence type="ECO:0000256" key="5">
    <source>
        <dbReference type="ARBA" id="ARBA00023014"/>
    </source>
</evidence>
<evidence type="ECO:0000313" key="9">
    <source>
        <dbReference type="EMBL" id="OFV66345.1"/>
    </source>
</evidence>
<dbReference type="EMBL" id="LYOR01000003">
    <property type="protein sequence ID" value="OFV66345.1"/>
    <property type="molecule type" value="Genomic_DNA"/>
</dbReference>
<feature type="domain" description="4Fe-4S" evidence="7">
    <location>
        <begin position="427"/>
        <end position="489"/>
    </location>
</feature>
<dbReference type="GO" id="GO:0015948">
    <property type="term" value="P:methanogenesis"/>
    <property type="evidence" value="ECO:0007669"/>
    <property type="project" value="UniProtKB-KW"/>
</dbReference>
<dbReference type="InterPro" id="IPR011005">
    <property type="entry name" value="Dihydropteroate_synth-like_sf"/>
</dbReference>
<dbReference type="EMBL" id="DRIE01000068">
    <property type="protein sequence ID" value="HEC57015.1"/>
    <property type="molecule type" value="Genomic_DNA"/>
</dbReference>
<evidence type="ECO:0000256" key="1">
    <source>
        <dbReference type="ARBA" id="ARBA00022485"/>
    </source>
</evidence>
<dbReference type="PANTHER" id="PTHR36214">
    <property type="match status" value="1"/>
</dbReference>
<organism evidence="9 10">
    <name type="scientific">Candidatus Syntropharchaeum butanivorans</name>
    <dbReference type="NCBI Taxonomy" id="1839936"/>
    <lineage>
        <taxon>Archaea</taxon>
        <taxon>Methanobacteriati</taxon>
        <taxon>Methanobacteriota</taxon>
        <taxon>Stenosarchaea group</taxon>
        <taxon>Methanomicrobia</taxon>
        <taxon>Methanosarcinales</taxon>
        <taxon>ANME-2 cluster</taxon>
        <taxon>Candidatus Syntropharchaeum</taxon>
    </lineage>
</organism>
<reference evidence="8" key="2">
    <citation type="journal article" date="2020" name="mSystems">
        <title>Genome- and Community-Level Interaction Insights into Carbon Utilization and Element Cycling Functions of Hydrothermarchaeota in Hydrothermal Sediment.</title>
        <authorList>
            <person name="Zhou Z."/>
            <person name="Liu Y."/>
            <person name="Xu W."/>
            <person name="Pan J."/>
            <person name="Luo Z.H."/>
            <person name="Li M."/>
        </authorList>
    </citation>
    <scope>NUCLEOTIDE SEQUENCE [LARGE SCALE GENOMIC DNA]</scope>
    <source>
        <strain evidence="8">HyVt-386</strain>
    </source>
</reference>
<evidence type="ECO:0000256" key="4">
    <source>
        <dbReference type="ARBA" id="ARBA00023004"/>
    </source>
</evidence>
<keyword evidence="5" id="KW-0411">Iron-sulfur</keyword>
<proteinExistence type="predicted"/>
<sequence length="503" mass="54654">MVKVKLKKKGEEEAQATPSSGEGKEILDMIAGLNRLMKKVESIRGIDLEFDEIILEGVMPPYELLSKLLSAAPPAVGAPAPAAAAEVAEAPKPAIKLEEFKLTPPIETHPGAFAEVVLGATRDEGGTRAFTLKIGGNNTPPYYRFEGGLPHRPVIAHIVFDEDPGLSKLLREQYGDVVEDPAAWAKKLVDVYGAKAITLDLNSTDPKGTNRSAEEAAQTLREVLDAVDVPVGIVVRSGNMAKDVEVVEACAKEAKGENLFITSTSLVLPTWVGVELDDEVLQYYDIAKEYGHTIVSYQPMNAQGLAWLNKTAINKEIPTSKIMTDPGMVGVGYGTELVVTTMDTVVNKALIGDENFQPPIIAAPCNAWLNREAWNKFEEWGSEIERGTSFECATAAAALASGAHMLVMLNQRAIEMTEALLDKIYLTKLTDTRSVMRHLPKNDCKKCGYNTCQEMAEALLKGEAEVEKCEQMTPAGIRTLKRLLNPEGVKPDPAEIANWVVEV</sequence>
<dbReference type="Gene3D" id="3.20.20.20">
    <property type="entry name" value="Dihydropteroate synthase-like"/>
    <property type="match status" value="1"/>
</dbReference>
<dbReference type="Proteomes" id="UP000185779">
    <property type="component" value="Unassembled WGS sequence"/>
</dbReference>
<evidence type="ECO:0000313" key="8">
    <source>
        <dbReference type="EMBL" id="HEC57015.1"/>
    </source>
</evidence>
<dbReference type="SUPFAM" id="SSF51717">
    <property type="entry name" value="Dihydropteroate synthetase-like"/>
    <property type="match status" value="1"/>
</dbReference>
<keyword evidence="2" id="KW-0479">Metal-binding</keyword>
<keyword evidence="3" id="KW-0484">Methanogenesis</keyword>
<dbReference type="InterPro" id="IPR051069">
    <property type="entry name" value="ACDS_complex_subunit"/>
</dbReference>
<evidence type="ECO:0000313" key="10">
    <source>
        <dbReference type="Proteomes" id="UP000185779"/>
    </source>
</evidence>
<evidence type="ECO:0000259" key="7">
    <source>
        <dbReference type="PROSITE" id="PS51656"/>
    </source>
</evidence>
<evidence type="ECO:0000256" key="3">
    <source>
        <dbReference type="ARBA" id="ARBA00022994"/>
    </source>
</evidence>
<dbReference type="Pfam" id="PF03599">
    <property type="entry name" value="CdhD"/>
    <property type="match status" value="1"/>
</dbReference>
<dbReference type="PANTHER" id="PTHR36214:SF5">
    <property type="entry name" value="ACETYL-COA DECARBONYLASE_SYNTHASE COMPLEX SUBUNIT DELTA"/>
    <property type="match status" value="1"/>
</dbReference>
<dbReference type="Gene3D" id="1.10.15.40">
    <property type="entry name" value="Electron transport complex subunit B, putative Fe-S cluster"/>
    <property type="match status" value="1"/>
</dbReference>
<accession>A0A1F2P5C9</accession>
<dbReference type="STRING" id="1839936.SBU_000887"/>
<keyword evidence="10" id="KW-1185">Reference proteome</keyword>